<dbReference type="EMBL" id="JAGKQM010000017">
    <property type="protein sequence ID" value="KAH0871739.1"/>
    <property type="molecule type" value="Genomic_DNA"/>
</dbReference>
<dbReference type="CDD" id="cd18919">
    <property type="entry name" value="bHLH_AtBPE_like"/>
    <property type="match status" value="2"/>
</dbReference>
<dbReference type="SUPFAM" id="SSF47459">
    <property type="entry name" value="HLH, helix-loop-helix DNA-binding domain"/>
    <property type="match status" value="2"/>
</dbReference>
<feature type="compositionally biased region" description="Low complexity" evidence="5">
    <location>
        <begin position="114"/>
        <end position="124"/>
    </location>
</feature>
<evidence type="ECO:0000256" key="3">
    <source>
        <dbReference type="ARBA" id="ARBA00023163"/>
    </source>
</evidence>
<dbReference type="Gene3D" id="4.10.280.10">
    <property type="entry name" value="Helix-loop-helix DNA-binding domain"/>
    <property type="match status" value="2"/>
</dbReference>
<proteinExistence type="predicted"/>
<sequence>MVVFVYLLSMDLTGLKWLQQQQQMVSPEFLHILGSDGREELRRVESYLGNNIYDTIDGCISRTSSFQMEPVKNNEDNRVIALRNKRKPEGKTEKREKKKKIKAEDETESSMKGNSNMSNTETSSEFLKQDYIHVRARRGEATDRHSLAERARREKISKKMKCLRDIVPGCNKVTGKAGMLDEIINYVQSLQQQVEFLSMKLSFVNPELEFHINELSSMMVDSRSFPLHQQGSLDYSVINSNQTTSLNALTYNSTLSFSLSLALNPIRKDKSSKFLNLLSMDLTGLKWLQQHQQMVSPEFLQILGSDGREELRRVESYLGNNIYDTIDGCISRTSSFQMEPVKNNEDNRVIALRNKRKPEGKTEKREKKKKIKAEDETESSMKGNSNMSNTETSSEFLKQDYIHVRARRGEATDRHSLAERARREKISKKMKCLRDIVPGCNKVTGKAGMLDEIINYVQSLQQQVEFLSMKLSFVNPELEFHINELSSMMVDSRSFPLHQQGSLDYSVINSNQTTSLNALKIETSSNWDVHSQCLYNNLRTDSVSSFFSLK</sequence>
<dbReference type="Proteomes" id="UP000824890">
    <property type="component" value="Unassembled WGS sequence"/>
</dbReference>
<name>A0ABQ7YUX1_BRANA</name>
<feature type="region of interest" description="Disordered" evidence="5">
    <location>
        <begin position="347"/>
        <end position="394"/>
    </location>
</feature>
<evidence type="ECO:0000256" key="5">
    <source>
        <dbReference type="SAM" id="MobiDB-lite"/>
    </source>
</evidence>
<feature type="region of interest" description="Disordered" evidence="5">
    <location>
        <begin position="77"/>
        <end position="124"/>
    </location>
</feature>
<feature type="domain" description="BHLH" evidence="6">
    <location>
        <begin position="410"/>
        <end position="460"/>
    </location>
</feature>
<protein>
    <recommendedName>
        <fullName evidence="6">BHLH domain-containing protein</fullName>
    </recommendedName>
</protein>
<evidence type="ECO:0000256" key="2">
    <source>
        <dbReference type="ARBA" id="ARBA00023015"/>
    </source>
</evidence>
<dbReference type="Pfam" id="PF00010">
    <property type="entry name" value="HLH"/>
    <property type="match status" value="2"/>
</dbReference>
<dbReference type="InterPro" id="IPR036638">
    <property type="entry name" value="HLH_DNA-bd_sf"/>
</dbReference>
<keyword evidence="8" id="KW-1185">Reference proteome</keyword>
<dbReference type="PANTHER" id="PTHR12565:SF415">
    <property type="entry name" value="BHLH DOMAIN-CONTAINING PROTEIN"/>
    <property type="match status" value="1"/>
</dbReference>
<keyword evidence="2" id="KW-0805">Transcription regulation</keyword>
<evidence type="ECO:0000256" key="4">
    <source>
        <dbReference type="ARBA" id="ARBA00023242"/>
    </source>
</evidence>
<evidence type="ECO:0000259" key="6">
    <source>
        <dbReference type="PROSITE" id="PS50888"/>
    </source>
</evidence>
<comment type="caution">
    <text evidence="7">The sequence shown here is derived from an EMBL/GenBank/DDBJ whole genome shotgun (WGS) entry which is preliminary data.</text>
</comment>
<organism evidence="7 8">
    <name type="scientific">Brassica napus</name>
    <name type="common">Rape</name>
    <dbReference type="NCBI Taxonomy" id="3708"/>
    <lineage>
        <taxon>Eukaryota</taxon>
        <taxon>Viridiplantae</taxon>
        <taxon>Streptophyta</taxon>
        <taxon>Embryophyta</taxon>
        <taxon>Tracheophyta</taxon>
        <taxon>Spermatophyta</taxon>
        <taxon>Magnoliopsida</taxon>
        <taxon>eudicotyledons</taxon>
        <taxon>Gunneridae</taxon>
        <taxon>Pentapetalae</taxon>
        <taxon>rosids</taxon>
        <taxon>malvids</taxon>
        <taxon>Brassicales</taxon>
        <taxon>Brassicaceae</taxon>
        <taxon>Brassiceae</taxon>
        <taxon>Brassica</taxon>
    </lineage>
</organism>
<dbReference type="SMART" id="SM00353">
    <property type="entry name" value="HLH"/>
    <property type="match status" value="2"/>
</dbReference>
<feature type="compositionally biased region" description="Low complexity" evidence="5">
    <location>
        <begin position="384"/>
        <end position="394"/>
    </location>
</feature>
<reference evidence="7 8" key="1">
    <citation type="submission" date="2021-05" db="EMBL/GenBank/DDBJ databases">
        <title>Genome Assembly of Synthetic Allotetraploid Brassica napus Reveals Homoeologous Exchanges between Subgenomes.</title>
        <authorList>
            <person name="Davis J.T."/>
        </authorList>
    </citation>
    <scope>NUCLEOTIDE SEQUENCE [LARGE SCALE GENOMIC DNA]</scope>
    <source>
        <strain evidence="8">cv. Da-Ae</strain>
        <tissue evidence="7">Seedling</tissue>
    </source>
</reference>
<evidence type="ECO:0000313" key="7">
    <source>
        <dbReference type="EMBL" id="KAH0871739.1"/>
    </source>
</evidence>
<dbReference type="PROSITE" id="PS50888">
    <property type="entry name" value="BHLH"/>
    <property type="match status" value="2"/>
</dbReference>
<dbReference type="InterPro" id="IPR024097">
    <property type="entry name" value="bHLH_ZIP_TF"/>
</dbReference>
<comment type="subcellular location">
    <subcellularLocation>
        <location evidence="1">Nucleus</location>
    </subcellularLocation>
</comment>
<keyword evidence="3" id="KW-0804">Transcription</keyword>
<dbReference type="InterPro" id="IPR011598">
    <property type="entry name" value="bHLH_dom"/>
</dbReference>
<accession>A0ABQ7YUX1</accession>
<evidence type="ECO:0000313" key="8">
    <source>
        <dbReference type="Proteomes" id="UP000824890"/>
    </source>
</evidence>
<dbReference type="PANTHER" id="PTHR12565">
    <property type="entry name" value="STEROL REGULATORY ELEMENT-BINDING PROTEIN"/>
    <property type="match status" value="1"/>
</dbReference>
<evidence type="ECO:0000256" key="1">
    <source>
        <dbReference type="ARBA" id="ARBA00004123"/>
    </source>
</evidence>
<keyword evidence="4" id="KW-0539">Nucleus</keyword>
<gene>
    <name evidence="7" type="ORF">HID58_078761</name>
</gene>
<feature type="domain" description="BHLH" evidence="6">
    <location>
        <begin position="140"/>
        <end position="190"/>
    </location>
</feature>